<feature type="transmembrane region" description="Helical" evidence="1">
    <location>
        <begin position="83"/>
        <end position="108"/>
    </location>
</feature>
<keyword evidence="1" id="KW-0472">Membrane</keyword>
<dbReference type="AlphaFoldDB" id="A0AAX3XAU4"/>
<dbReference type="RefSeq" id="WP_039154233.1">
    <property type="nucleotide sequence ID" value="NZ_CP114281.1"/>
</dbReference>
<organism evidence="2 3">
    <name type="scientific">Gallibacterium anatis</name>
    <dbReference type="NCBI Taxonomy" id="750"/>
    <lineage>
        <taxon>Bacteria</taxon>
        <taxon>Pseudomonadati</taxon>
        <taxon>Pseudomonadota</taxon>
        <taxon>Gammaproteobacteria</taxon>
        <taxon>Pasteurellales</taxon>
        <taxon>Pasteurellaceae</taxon>
        <taxon>Gallibacterium</taxon>
    </lineage>
</organism>
<protein>
    <submittedName>
        <fullName evidence="2">Uncharacterized protein</fullName>
    </submittedName>
</protein>
<evidence type="ECO:0000313" key="3">
    <source>
        <dbReference type="Proteomes" id="UP001226750"/>
    </source>
</evidence>
<evidence type="ECO:0000313" key="2">
    <source>
        <dbReference type="EMBL" id="WIM78505.1"/>
    </source>
</evidence>
<accession>A0AAX3XAU4</accession>
<evidence type="ECO:0000256" key="1">
    <source>
        <dbReference type="SAM" id="Phobius"/>
    </source>
</evidence>
<keyword evidence="1" id="KW-0812">Transmembrane</keyword>
<keyword evidence="3" id="KW-1185">Reference proteome</keyword>
<proteinExistence type="predicted"/>
<dbReference type="Proteomes" id="UP001226750">
    <property type="component" value="Chromosome"/>
</dbReference>
<sequence length="171" mass="19891">MKKFFKSFLAVLYHTFSFLTKPNIWVMLSTLYMAIIFWIILFPKDNHHNYLLIFVLSAYSIIAAVISLITINERKKIEGSILCRYIIIGLTIAPAAINCALCTALLTFSQKELTDLLEHGNLSIEEYAALKIYMTFITFIGFPAILNQIKKYWKYTKTLEKRFNKIKRCSK</sequence>
<feature type="transmembrane region" description="Helical" evidence="1">
    <location>
        <begin position="128"/>
        <end position="146"/>
    </location>
</feature>
<dbReference type="EMBL" id="CP126975">
    <property type="protein sequence ID" value="WIM78505.1"/>
    <property type="molecule type" value="Genomic_DNA"/>
</dbReference>
<reference evidence="2 3" key="1">
    <citation type="submission" date="2023-06" db="EMBL/GenBank/DDBJ databases">
        <title>Complete Genome Sequence of Gallibacterium anatis Strain BJF12, Isolated from a chicken with diarrhea.</title>
        <authorList>
            <person name="Guo F."/>
            <person name="Bu W."/>
            <person name="Xu F."/>
            <person name="Wen T."/>
        </authorList>
    </citation>
    <scope>NUCLEOTIDE SEQUENCE [LARGE SCALE GENOMIC DNA]</scope>
    <source>
        <strain evidence="2 3">BJF12</strain>
    </source>
</reference>
<name>A0AAX3XAU4_9PAST</name>
<feature type="transmembrane region" description="Helical" evidence="1">
    <location>
        <begin position="49"/>
        <end position="71"/>
    </location>
</feature>
<gene>
    <name evidence="2" type="ORF">QP018_06865</name>
</gene>
<feature type="transmembrane region" description="Helical" evidence="1">
    <location>
        <begin position="24"/>
        <end position="43"/>
    </location>
</feature>
<keyword evidence="1" id="KW-1133">Transmembrane helix</keyword>